<dbReference type="Pfam" id="PF17782">
    <property type="entry name" value="WHD_DprA"/>
    <property type="match status" value="1"/>
</dbReference>
<keyword evidence="5" id="KW-1185">Reference proteome</keyword>
<dbReference type="NCBIfam" id="TIGR00732">
    <property type="entry name" value="dprA"/>
    <property type="match status" value="1"/>
</dbReference>
<dbReference type="PANTHER" id="PTHR43022:SF1">
    <property type="entry name" value="PROTEIN SMF"/>
    <property type="match status" value="1"/>
</dbReference>
<dbReference type="Pfam" id="PF02481">
    <property type="entry name" value="DNA_processg_A"/>
    <property type="match status" value="1"/>
</dbReference>
<dbReference type="InterPro" id="IPR036388">
    <property type="entry name" value="WH-like_DNA-bd_sf"/>
</dbReference>
<reference evidence="4 5" key="1">
    <citation type="submission" date="2019-07" db="EMBL/GenBank/DDBJ databases">
        <title>Genomic Encyclopedia of Type Strains, Phase IV (KMG-IV): sequencing the most valuable type-strain genomes for metagenomic binning, comparative biology and taxonomic classification.</title>
        <authorList>
            <person name="Goeker M."/>
        </authorList>
    </citation>
    <scope>NUCLEOTIDE SEQUENCE [LARGE SCALE GENOMIC DNA]</scope>
    <source>
        <strain evidence="4 5">SS015</strain>
    </source>
</reference>
<dbReference type="InterPro" id="IPR041614">
    <property type="entry name" value="DprA_WH"/>
</dbReference>
<protein>
    <submittedName>
        <fullName evidence="4">DNA protecting protein DprA</fullName>
    </submittedName>
</protein>
<dbReference type="SUPFAM" id="SSF102405">
    <property type="entry name" value="MCP/YpsA-like"/>
    <property type="match status" value="1"/>
</dbReference>
<evidence type="ECO:0000259" key="2">
    <source>
        <dbReference type="Pfam" id="PF02481"/>
    </source>
</evidence>
<organism evidence="4 5">
    <name type="scientific">Geothermobacter ehrlichii</name>
    <dbReference type="NCBI Taxonomy" id="213224"/>
    <lineage>
        <taxon>Bacteria</taxon>
        <taxon>Pseudomonadati</taxon>
        <taxon>Thermodesulfobacteriota</taxon>
        <taxon>Desulfuromonadia</taxon>
        <taxon>Desulfuromonadales</taxon>
        <taxon>Geothermobacteraceae</taxon>
        <taxon>Geothermobacter</taxon>
    </lineage>
</organism>
<gene>
    <name evidence="4" type="ORF">EDC39_10470</name>
</gene>
<comment type="caution">
    <text evidence="4">The sequence shown here is derived from an EMBL/GenBank/DDBJ whole genome shotgun (WGS) entry which is preliminary data.</text>
</comment>
<evidence type="ECO:0000259" key="3">
    <source>
        <dbReference type="Pfam" id="PF17782"/>
    </source>
</evidence>
<dbReference type="AlphaFoldDB" id="A0A5D3WJ43"/>
<dbReference type="EMBL" id="VNIB01000004">
    <property type="protein sequence ID" value="TYO98946.1"/>
    <property type="molecule type" value="Genomic_DNA"/>
</dbReference>
<feature type="domain" description="Smf/DprA SLOG" evidence="2">
    <location>
        <begin position="83"/>
        <end position="285"/>
    </location>
</feature>
<dbReference type="PANTHER" id="PTHR43022">
    <property type="entry name" value="PROTEIN SMF"/>
    <property type="match status" value="1"/>
</dbReference>
<proteinExistence type="inferred from homology"/>
<evidence type="ECO:0000256" key="1">
    <source>
        <dbReference type="ARBA" id="ARBA00006525"/>
    </source>
</evidence>
<evidence type="ECO:0000313" key="5">
    <source>
        <dbReference type="Proteomes" id="UP000324159"/>
    </source>
</evidence>
<evidence type="ECO:0000313" key="4">
    <source>
        <dbReference type="EMBL" id="TYO98946.1"/>
    </source>
</evidence>
<dbReference type="Gene3D" id="1.10.10.10">
    <property type="entry name" value="Winged helix-like DNA-binding domain superfamily/Winged helix DNA-binding domain"/>
    <property type="match status" value="1"/>
</dbReference>
<dbReference type="Gene3D" id="3.40.50.450">
    <property type="match status" value="1"/>
</dbReference>
<name>A0A5D3WJ43_9BACT</name>
<feature type="domain" description="DprA winged helix" evidence="3">
    <location>
        <begin position="301"/>
        <end position="357"/>
    </location>
</feature>
<sequence length="363" mass="39416">MDAWMKRAWLRLHLTPGLGRKSIFRLIETYGSPEDALQAPAADWCQRCGIRADVAAGRPANDDSRLEKILERLEQLQVDLLTYWDDHNYPPLLRQIPDPPALLYLRGRLPDQEMFAIVGSRRASARGLAFTEEIAGELAACGICIVSGLARGIDTAAHRGALATGTTVAVLGCGIDRVYPPENTRLFHQIESRGALLSEYAPGTPPLAGHFPGRNRLISGLARGVLIVEAAKGSGSLHTAEFALETGREVFAVPNPVGQATGDGVNQLLKDGARVVTESRDILEVLWRGRLAGRQVQTGETATANLSEQERNMLKLLSFDPVHGDEIIRKSGLTPPEVSDILLHLELAGLVVQQPGGYYVRSC</sequence>
<dbReference type="GO" id="GO:0009294">
    <property type="term" value="P:DNA-mediated transformation"/>
    <property type="evidence" value="ECO:0007669"/>
    <property type="project" value="InterPro"/>
</dbReference>
<dbReference type="Proteomes" id="UP000324159">
    <property type="component" value="Unassembled WGS sequence"/>
</dbReference>
<dbReference type="OrthoDB" id="9785707at2"/>
<dbReference type="InterPro" id="IPR003488">
    <property type="entry name" value="DprA"/>
</dbReference>
<comment type="similarity">
    <text evidence="1">Belongs to the DprA/Smf family.</text>
</comment>
<accession>A0A5D3WJ43</accession>
<dbReference type="InterPro" id="IPR057666">
    <property type="entry name" value="DrpA_SLOG"/>
</dbReference>